<dbReference type="SUPFAM" id="SSF103473">
    <property type="entry name" value="MFS general substrate transporter"/>
    <property type="match status" value="1"/>
</dbReference>
<evidence type="ECO:0000256" key="1">
    <source>
        <dbReference type="ARBA" id="ARBA00004141"/>
    </source>
</evidence>
<reference evidence="7" key="1">
    <citation type="submission" date="2015-05" db="UniProtKB">
        <authorList>
            <consortium name="EnsemblMetazoa"/>
        </authorList>
    </citation>
    <scope>IDENTIFICATION</scope>
</reference>
<accession>T1HDU4</accession>
<proteinExistence type="inferred from homology"/>
<keyword evidence="3" id="KW-0812">Transmembrane</keyword>
<dbReference type="VEuPathDB" id="VectorBase:RPRC002216"/>
<dbReference type="eggNOG" id="KOG1237">
    <property type="taxonomic scope" value="Eukaryota"/>
</dbReference>
<dbReference type="Pfam" id="PF00854">
    <property type="entry name" value="PTR2"/>
    <property type="match status" value="1"/>
</dbReference>
<evidence type="ECO:0000256" key="3">
    <source>
        <dbReference type="ARBA" id="ARBA00022692"/>
    </source>
</evidence>
<protein>
    <submittedName>
        <fullName evidence="7">Uncharacterized protein</fullName>
    </submittedName>
</protein>
<dbReference type="InParanoid" id="T1HDU4"/>
<evidence type="ECO:0000256" key="2">
    <source>
        <dbReference type="ARBA" id="ARBA00005982"/>
    </source>
</evidence>
<keyword evidence="4" id="KW-0813">Transport</keyword>
<keyword evidence="8" id="KW-1185">Reference proteome</keyword>
<sequence>MLARAIQPVHRLFSKCPNFPTIIWIVLPMEFLRNTVLAGISTTVLSLAMEVFELHFIHFIFIIHGSIFSRGFFYLLGGWLADSYIGKYYVYIASFTLICCIINPIQCSAVLLTSITIEQKRLLLIVAIFMDSMASFGMGCAIPLYSEQFFLPEEETELRDFYIIVFWLKNFSFLIGTLLFSLQLGRVSSIEDKIIAVPFIASVFTDSIYLFLIIIFRKKFQFRNIKYKVVEQQIHLNFLAYGQYICNRKRYHDERRRQILDYADDHYDRISIKTAKRMHDLVPLILSFIAYWITRAQINTIWVMQAIYLQADYFTDLPPQDIILLNTFFNLILIPIVYMFIVPLKKIWNDYLKWIGAGFVFMFIASSISTFLQVAVEQGESYYHFGTSSIRFYNSLPVPTVLDSDWTGKITMSAYEMKTFYYLETINDQQLIYLATQGCPNWTSHIKAVRGKTVSYIIMRDKLVQIQDDAPERKPFHVHPIVVFLCGDELCYDTVIKINTTQHYWNATKQSPKVFKRTVFKVKYPGRYNIYLNNSKELTKKLKNGGIYSILIYFNESGVSLREYEVVSAYSVTLHWIVLQFFFSALGDTFAWVPMHALVYTQSPPDLRAMTRAFHLFGLALGSGILSTAILFNSRFTYILSYFTPEQKIIETAHLLFFVFLKKFFVIKTKKKHLKSS</sequence>
<keyword evidence="6" id="KW-0472">Membrane</keyword>
<dbReference type="EnsemblMetazoa" id="RPRC002216-RA">
    <property type="protein sequence ID" value="RPRC002216-PA"/>
    <property type="gene ID" value="RPRC002216"/>
</dbReference>
<dbReference type="GO" id="GO:0022857">
    <property type="term" value="F:transmembrane transporter activity"/>
    <property type="evidence" value="ECO:0007669"/>
    <property type="project" value="InterPro"/>
</dbReference>
<evidence type="ECO:0000256" key="4">
    <source>
        <dbReference type="ARBA" id="ARBA00022856"/>
    </source>
</evidence>
<keyword evidence="4" id="KW-0653">Protein transport</keyword>
<dbReference type="InterPro" id="IPR000109">
    <property type="entry name" value="POT_fam"/>
</dbReference>
<dbReference type="EMBL" id="ACPB03026749">
    <property type="status" value="NOT_ANNOTATED_CDS"/>
    <property type="molecule type" value="Genomic_DNA"/>
</dbReference>
<evidence type="ECO:0000256" key="6">
    <source>
        <dbReference type="ARBA" id="ARBA00023136"/>
    </source>
</evidence>
<comment type="similarity">
    <text evidence="2">Belongs to the major facilitator superfamily. Proton-dependent oligopeptide transporter (POT/PTR) (TC 2.A.17) family.</text>
</comment>
<organism evidence="7 8">
    <name type="scientific">Rhodnius prolixus</name>
    <name type="common">Triatomid bug</name>
    <dbReference type="NCBI Taxonomy" id="13249"/>
    <lineage>
        <taxon>Eukaryota</taxon>
        <taxon>Metazoa</taxon>
        <taxon>Ecdysozoa</taxon>
        <taxon>Arthropoda</taxon>
        <taxon>Hexapoda</taxon>
        <taxon>Insecta</taxon>
        <taxon>Pterygota</taxon>
        <taxon>Neoptera</taxon>
        <taxon>Paraneoptera</taxon>
        <taxon>Hemiptera</taxon>
        <taxon>Heteroptera</taxon>
        <taxon>Panheteroptera</taxon>
        <taxon>Cimicomorpha</taxon>
        <taxon>Reduviidae</taxon>
        <taxon>Triatominae</taxon>
        <taxon>Rhodnius</taxon>
    </lineage>
</organism>
<evidence type="ECO:0000313" key="7">
    <source>
        <dbReference type="EnsemblMetazoa" id="RPRC002216-PA"/>
    </source>
</evidence>
<dbReference type="GO" id="GO:0015833">
    <property type="term" value="P:peptide transport"/>
    <property type="evidence" value="ECO:0007669"/>
    <property type="project" value="UniProtKB-KW"/>
</dbReference>
<dbReference type="Proteomes" id="UP000015103">
    <property type="component" value="Unassembled WGS sequence"/>
</dbReference>
<evidence type="ECO:0000313" key="8">
    <source>
        <dbReference type="Proteomes" id="UP000015103"/>
    </source>
</evidence>
<dbReference type="AlphaFoldDB" id="T1HDU4"/>
<evidence type="ECO:0000256" key="5">
    <source>
        <dbReference type="ARBA" id="ARBA00022989"/>
    </source>
</evidence>
<keyword evidence="5" id="KW-1133">Transmembrane helix</keyword>
<keyword evidence="4" id="KW-0571">Peptide transport</keyword>
<name>T1HDU4_RHOPR</name>
<dbReference type="HOGENOM" id="CLU_406342_0_0_1"/>
<comment type="subcellular location">
    <subcellularLocation>
        <location evidence="1">Membrane</location>
        <topology evidence="1">Multi-pass membrane protein</topology>
    </subcellularLocation>
</comment>
<dbReference type="InterPro" id="IPR036259">
    <property type="entry name" value="MFS_trans_sf"/>
</dbReference>
<dbReference type="GO" id="GO:0016020">
    <property type="term" value="C:membrane"/>
    <property type="evidence" value="ECO:0007669"/>
    <property type="project" value="UniProtKB-SubCell"/>
</dbReference>
<dbReference type="PANTHER" id="PTHR11654">
    <property type="entry name" value="OLIGOPEPTIDE TRANSPORTER-RELATED"/>
    <property type="match status" value="1"/>
</dbReference>
<dbReference type="Gene3D" id="1.20.1250.20">
    <property type="entry name" value="MFS general substrate transporter like domains"/>
    <property type="match status" value="2"/>
</dbReference>